<dbReference type="GO" id="GO:0043531">
    <property type="term" value="F:ADP binding"/>
    <property type="evidence" value="ECO:0007669"/>
    <property type="project" value="InterPro"/>
</dbReference>
<dbReference type="InterPro" id="IPR038005">
    <property type="entry name" value="RX-like_CC"/>
</dbReference>
<dbReference type="GO" id="GO:0006952">
    <property type="term" value="P:defense response"/>
    <property type="evidence" value="ECO:0007669"/>
    <property type="project" value="UniProtKB-KW"/>
</dbReference>
<gene>
    <name evidence="7" type="ORF">RJT34_11068</name>
</gene>
<evidence type="ECO:0000256" key="2">
    <source>
        <dbReference type="ARBA" id="ARBA00022741"/>
    </source>
</evidence>
<dbReference type="Gene3D" id="3.80.10.10">
    <property type="entry name" value="Ribonuclease Inhibitor"/>
    <property type="match status" value="1"/>
</dbReference>
<feature type="domain" description="Disease resistance N-terminal" evidence="5">
    <location>
        <begin position="6"/>
        <end position="91"/>
    </location>
</feature>
<evidence type="ECO:0000256" key="3">
    <source>
        <dbReference type="ARBA" id="ARBA00022821"/>
    </source>
</evidence>
<name>A0AAN9PJ88_CLITE</name>
<evidence type="ECO:0000259" key="4">
    <source>
        <dbReference type="Pfam" id="PF00931"/>
    </source>
</evidence>
<organism evidence="7 8">
    <name type="scientific">Clitoria ternatea</name>
    <name type="common">Butterfly pea</name>
    <dbReference type="NCBI Taxonomy" id="43366"/>
    <lineage>
        <taxon>Eukaryota</taxon>
        <taxon>Viridiplantae</taxon>
        <taxon>Streptophyta</taxon>
        <taxon>Embryophyta</taxon>
        <taxon>Tracheophyta</taxon>
        <taxon>Spermatophyta</taxon>
        <taxon>Magnoliopsida</taxon>
        <taxon>eudicotyledons</taxon>
        <taxon>Gunneridae</taxon>
        <taxon>Pentapetalae</taxon>
        <taxon>rosids</taxon>
        <taxon>fabids</taxon>
        <taxon>Fabales</taxon>
        <taxon>Fabaceae</taxon>
        <taxon>Papilionoideae</taxon>
        <taxon>50 kb inversion clade</taxon>
        <taxon>NPAAA clade</taxon>
        <taxon>indigoferoid/millettioid clade</taxon>
        <taxon>Phaseoleae</taxon>
        <taxon>Clitoria</taxon>
    </lineage>
</organism>
<keyword evidence="8" id="KW-1185">Reference proteome</keyword>
<dbReference type="Pfam" id="PF00931">
    <property type="entry name" value="NB-ARC"/>
    <property type="match status" value="1"/>
</dbReference>
<dbReference type="Pfam" id="PF23598">
    <property type="entry name" value="LRR_14"/>
    <property type="match status" value="2"/>
</dbReference>
<dbReference type="EMBL" id="JAYKXN010000003">
    <property type="protein sequence ID" value="KAK7300228.1"/>
    <property type="molecule type" value="Genomic_DNA"/>
</dbReference>
<dbReference type="InterPro" id="IPR055414">
    <property type="entry name" value="LRR_R13L4/SHOC2-like"/>
</dbReference>
<dbReference type="InterPro" id="IPR027417">
    <property type="entry name" value="P-loop_NTPase"/>
</dbReference>
<protein>
    <submittedName>
        <fullName evidence="7">Uncharacterized protein</fullName>
    </submittedName>
</protein>
<dbReference type="AlphaFoldDB" id="A0AAN9PJ88"/>
<dbReference type="Pfam" id="PF18052">
    <property type="entry name" value="Rx_N"/>
    <property type="match status" value="1"/>
</dbReference>
<feature type="domain" description="Disease resistance R13L4/SHOC-2-like LRR" evidence="6">
    <location>
        <begin position="445"/>
        <end position="612"/>
    </location>
</feature>
<keyword evidence="3" id="KW-0611">Plant defense</keyword>
<feature type="domain" description="Disease resistance R13L4/SHOC-2-like LRR" evidence="6">
    <location>
        <begin position="337"/>
        <end position="418"/>
    </location>
</feature>
<dbReference type="FunFam" id="3.40.50.300:FF:001091">
    <property type="entry name" value="Probable disease resistance protein At1g61300"/>
    <property type="match status" value="1"/>
</dbReference>
<proteinExistence type="predicted"/>
<keyword evidence="2" id="KW-0547">Nucleotide-binding</keyword>
<dbReference type="InterPro" id="IPR032675">
    <property type="entry name" value="LRR_dom_sf"/>
</dbReference>
<dbReference type="PANTHER" id="PTHR19338">
    <property type="entry name" value="TRANSLOCASE OF INNER MITOCHONDRIAL MEMBRANE 13 HOMOLOG"/>
    <property type="match status" value="1"/>
</dbReference>
<dbReference type="GO" id="GO:0051707">
    <property type="term" value="P:response to other organism"/>
    <property type="evidence" value="ECO:0007669"/>
    <property type="project" value="UniProtKB-ARBA"/>
</dbReference>
<dbReference type="Gene3D" id="3.40.50.300">
    <property type="entry name" value="P-loop containing nucleotide triphosphate hydrolases"/>
    <property type="match status" value="1"/>
</dbReference>
<dbReference type="Gene3D" id="1.20.5.4130">
    <property type="match status" value="1"/>
</dbReference>
<evidence type="ECO:0000313" key="8">
    <source>
        <dbReference type="Proteomes" id="UP001359559"/>
    </source>
</evidence>
<evidence type="ECO:0000313" key="7">
    <source>
        <dbReference type="EMBL" id="KAK7300228.1"/>
    </source>
</evidence>
<dbReference type="InterPro" id="IPR041118">
    <property type="entry name" value="Rx_N"/>
</dbReference>
<dbReference type="InterPro" id="IPR002182">
    <property type="entry name" value="NB-ARC"/>
</dbReference>
<dbReference type="Proteomes" id="UP001359559">
    <property type="component" value="Unassembled WGS sequence"/>
</dbReference>
<dbReference type="SUPFAM" id="SSF52047">
    <property type="entry name" value="RNI-like"/>
    <property type="match status" value="1"/>
</dbReference>
<evidence type="ECO:0000259" key="5">
    <source>
        <dbReference type="Pfam" id="PF18052"/>
    </source>
</evidence>
<dbReference type="PANTHER" id="PTHR19338:SF32">
    <property type="entry name" value="OS06G0287500 PROTEIN"/>
    <property type="match status" value="1"/>
</dbReference>
<evidence type="ECO:0000259" key="6">
    <source>
        <dbReference type="Pfam" id="PF23598"/>
    </source>
</evidence>
<dbReference type="PRINTS" id="PR00364">
    <property type="entry name" value="DISEASERSIST"/>
</dbReference>
<keyword evidence="1" id="KW-0677">Repeat</keyword>
<dbReference type="SUPFAM" id="SSF52540">
    <property type="entry name" value="P-loop containing nucleoside triphosphate hydrolases"/>
    <property type="match status" value="1"/>
</dbReference>
<accession>A0AAN9PJ88</accession>
<comment type="caution">
    <text evidence="7">The sequence shown here is derived from an EMBL/GenBank/DDBJ whole genome shotgun (WGS) entry which is preliminary data.</text>
</comment>
<sequence>MTKSMIQLLLNELSRVAKEEITLQRVMREEIKKVKNELESMKAFLRYVDANKEEQNPRFKSWMKQVRDVSFEIDDVVDEYLYRLADAKLRRNTIYLGKLYSTFTKLKAKLQIGSQLQSIKGKVAEIENMSKKYGLVPSSFNTFDKKSSSSSISRATQEINEFQRSTVRESQLVGIESTKRELEAWLKDGDLNFKVLAIVGMEGLGKTAMAKKILGDASHFKRRALVTISQTLKEDVFFMDLIQQLFPGEAWEMKQLPVHHRMERLRERLEDDSYLIVVDDVWKTKHWDQIKVTFPINNHGSRVVVTTRKELVARHSTKEYNGMESGGFKISKLLGDGFKMLGVLDLTFAPLDTFPEEISTLYLLRHLRLRHTNISVVPKFIRNLQRLETLDLKYTFVTELPDEISMLQKLRHLLISNFNTSEEASVARKYYFHEGAWQNDIYKAWGVKLTSNIRCLVSLQHLCLIEVPEDKDWLEGLGRLTQLKKLGLLNLKEQHWEQVCGSISMMTNLQSLRLQTYGSFKLDYMENPPRFLQRLHLEGQMDELPSWLYCSSLPHLQLLKLVDTKLSKDPGACLGSFPKLAGLILIEAFSEDVEMRVVLPDCFPSLRRLSIDRYGHYCKAGNSCLKIILEQIKVPDSQCMIGWSIQCSGGLLHPLHHHGTLQEEENGQV</sequence>
<dbReference type="CDD" id="cd14798">
    <property type="entry name" value="RX-CC_like"/>
    <property type="match status" value="1"/>
</dbReference>
<reference evidence="7 8" key="1">
    <citation type="submission" date="2024-01" db="EMBL/GenBank/DDBJ databases">
        <title>The genomes of 5 underutilized Papilionoideae crops provide insights into root nodulation and disease resistance.</title>
        <authorList>
            <person name="Yuan L."/>
        </authorList>
    </citation>
    <scope>NUCLEOTIDE SEQUENCE [LARGE SCALE GENOMIC DNA]</scope>
    <source>
        <strain evidence="7">LY-2023</strain>
        <tissue evidence="7">Leaf</tissue>
    </source>
</reference>
<feature type="domain" description="NB-ARC" evidence="4">
    <location>
        <begin position="176"/>
        <end position="324"/>
    </location>
</feature>
<evidence type="ECO:0000256" key="1">
    <source>
        <dbReference type="ARBA" id="ARBA00022737"/>
    </source>
</evidence>